<dbReference type="EMBL" id="VSZY01000024">
    <property type="protein sequence ID" value="MCU9969757.1"/>
    <property type="molecule type" value="Genomic_DNA"/>
</dbReference>
<name>A0ABD4U086_9ACTO</name>
<gene>
    <name evidence="1" type="ORF">FYZ43_10280</name>
</gene>
<dbReference type="Proteomes" id="UP001209486">
    <property type="component" value="Unassembled WGS sequence"/>
</dbReference>
<organism evidence="1 2">
    <name type="scientific">Mobiluncus mulieris</name>
    <dbReference type="NCBI Taxonomy" id="2052"/>
    <lineage>
        <taxon>Bacteria</taxon>
        <taxon>Bacillati</taxon>
        <taxon>Actinomycetota</taxon>
        <taxon>Actinomycetes</taxon>
        <taxon>Actinomycetales</taxon>
        <taxon>Actinomycetaceae</taxon>
        <taxon>Mobiluncus</taxon>
    </lineage>
</organism>
<evidence type="ECO:0000313" key="1">
    <source>
        <dbReference type="EMBL" id="MCU9969757.1"/>
    </source>
</evidence>
<evidence type="ECO:0000313" key="2">
    <source>
        <dbReference type="Proteomes" id="UP001209486"/>
    </source>
</evidence>
<dbReference type="AlphaFoldDB" id="A0ABD4U086"/>
<comment type="caution">
    <text evidence="1">The sequence shown here is derived from an EMBL/GenBank/DDBJ whole genome shotgun (WGS) entry which is preliminary data.</text>
</comment>
<sequence>MTLAEIQDFLGVSLKYIEAHPHFFLNFCHAPAYSAIGDKIGRCCLPGWRLVNPQRKETHATGSY</sequence>
<reference evidence="1 2" key="1">
    <citation type="submission" date="2019-08" db="EMBL/GenBank/DDBJ databases">
        <title>Comparison of rpoB and gyrB Sequences from Mobiluncus Species and Development of a Multiplex PCR Method for Clinical Detection of Mobiluncus curtisii and Mobiluncus mulieris.</title>
        <authorList>
            <person name="Yang L."/>
            <person name="Shen Y."/>
            <person name="Xu G."/>
            <person name="Shu L.-B."/>
            <person name="Hu J."/>
            <person name="Zhang R."/>
            <person name="Wang Y."/>
            <person name="Zhou H.-W."/>
            <person name="Zhang X."/>
        </authorList>
    </citation>
    <scope>NUCLEOTIDE SEQUENCE [LARGE SCALE GENOMIC DNA]</scope>
    <source>
        <strain evidence="1 2">M26</strain>
    </source>
</reference>
<proteinExistence type="predicted"/>
<accession>A0ABD4U086</accession>
<protein>
    <submittedName>
        <fullName evidence="1">Uncharacterized protein</fullName>
    </submittedName>
</protein>